<evidence type="ECO:0000313" key="2">
    <source>
        <dbReference type="EMBL" id="XDS49464.1"/>
    </source>
</evidence>
<proteinExistence type="predicted"/>
<dbReference type="AlphaFoldDB" id="A0AB39UAG8"/>
<evidence type="ECO:0000313" key="3">
    <source>
        <dbReference type="EMBL" id="XDS50680.1"/>
    </source>
</evidence>
<dbReference type="EMBL" id="CP129675">
    <property type="protein sequence ID" value="XDS45755.1"/>
    <property type="molecule type" value="Genomic_DNA"/>
</dbReference>
<reference evidence="1" key="1">
    <citation type="submission" date="2023-07" db="EMBL/GenBank/DDBJ databases">
        <title>Bifidobacterium aquikefiriaerophilum sp. nov. and Bifidobacterium eccum sp. nov., isolated from water kefir.</title>
        <authorList>
            <person name="Breselge S."/>
            <person name="Bellassi P."/>
            <person name="Barcenilla C."/>
            <person name="Alvarez-Ordonez A."/>
            <person name="Morelli L."/>
            <person name="Cotter P.D."/>
        </authorList>
    </citation>
    <scope>NUCLEOTIDE SEQUENCE</scope>
    <source>
        <strain evidence="3">WK012_4_13</strain>
        <strain evidence="2">WK013_4_14</strain>
        <strain evidence="1">WK048_4_13</strain>
    </source>
</reference>
<name>A0AB39UAG8_9BIFI</name>
<accession>A0AB39UAG8</accession>
<dbReference type="RefSeq" id="WP_369341644.1">
    <property type="nucleotide sequence ID" value="NZ_CP129675.1"/>
</dbReference>
<organism evidence="1">
    <name type="scientific">Bifidobacterium fermentum</name>
    <dbReference type="NCBI Taxonomy" id="3059035"/>
    <lineage>
        <taxon>Bacteria</taxon>
        <taxon>Bacillati</taxon>
        <taxon>Actinomycetota</taxon>
        <taxon>Actinomycetes</taxon>
        <taxon>Bifidobacteriales</taxon>
        <taxon>Bifidobacteriaceae</taxon>
        <taxon>Bifidobacterium</taxon>
    </lineage>
</organism>
<dbReference type="EMBL" id="CP129682">
    <property type="protein sequence ID" value="XDS49464.1"/>
    <property type="molecule type" value="Genomic_DNA"/>
</dbReference>
<evidence type="ECO:0000313" key="1">
    <source>
        <dbReference type="EMBL" id="XDS45755.1"/>
    </source>
</evidence>
<protein>
    <recommendedName>
        <fullName evidence="4">Alcohol acetyltransferase</fullName>
    </recommendedName>
</protein>
<gene>
    <name evidence="3" type="ORF">QN062_00200</name>
    <name evidence="2" type="ORF">QN216_04210</name>
    <name evidence="1" type="ORF">QN217_06240</name>
</gene>
<dbReference type="EMBL" id="CP129683">
    <property type="protein sequence ID" value="XDS50680.1"/>
    <property type="molecule type" value="Genomic_DNA"/>
</dbReference>
<dbReference type="KEGG" id="bfk:QN062_00200"/>
<sequence length="428" mass="48402">MKKIYSGQSFLYRANGYNSTVFEARMTQRIRGDSLETAVRNTAKRFPDMTQKLVEKDGSYYLHPDSVSLNAVPTKRLRTLGSMETGYHLIDVTFTGNIIRVAFHHALCDGMGAKDFLQTLLYYYCTERYQRQFNNEGIHTLDEVIDPREFQEPLPSQPYQVDRDAIKPMTTDGFQLPESTPGAVECCRTEITVDQKEFVTLSKNHGATPAIMAAMLFSRSVLRQFPEADKPILCNMAADMRFAIDGAITRRNCTGSFYLPYSKDDEASGMAQVAANHRRLIAEQRSEDAAHQSVNNQIGLFTKLESMPSLEAKRQMMSMFDHLLLNTYVLSYVGRMRFNDFGRFVKSVHMYSGGIKGLTINMVAAGDSMTFDVLQGFEGERYVQGFVRELQEQGLGCRVGDTLPCETGADRSHVTARRQAERWYAVAQ</sequence>
<evidence type="ECO:0008006" key="4">
    <source>
        <dbReference type="Google" id="ProtNLM"/>
    </source>
</evidence>